<proteinExistence type="predicted"/>
<accession>A0A1W1BJD8</accession>
<gene>
    <name evidence="1" type="ORF">MNB_SV-3-219</name>
</gene>
<dbReference type="AlphaFoldDB" id="A0A1W1BJD8"/>
<reference evidence="1" key="1">
    <citation type="submission" date="2016-10" db="EMBL/GenBank/DDBJ databases">
        <authorList>
            <person name="de Groot N.N."/>
        </authorList>
    </citation>
    <scope>NUCLEOTIDE SEQUENCE</scope>
</reference>
<sequence length="159" mass="18829">MCTRENETRKQSFRFKSEEIILAVKMIEKLEKTIEVVYYLMNHEEEESFVLLLMKADNVNLKKIVEDEKRDTDIFFEIDKDKSLYAVLCQDTKVDGGYHFAQRIMEQGISQNSTTFYCAEIEVRSTHYSIKKVIFKLIETFIKAQIENKTNEIVYKSLN</sequence>
<protein>
    <submittedName>
        <fullName evidence="1">Uncharacterized protein</fullName>
    </submittedName>
</protein>
<organism evidence="1">
    <name type="scientific">hydrothermal vent metagenome</name>
    <dbReference type="NCBI Taxonomy" id="652676"/>
    <lineage>
        <taxon>unclassified sequences</taxon>
        <taxon>metagenomes</taxon>
        <taxon>ecological metagenomes</taxon>
    </lineage>
</organism>
<evidence type="ECO:0000313" key="1">
    <source>
        <dbReference type="EMBL" id="SFV53650.1"/>
    </source>
</evidence>
<dbReference type="EMBL" id="FPHI01000006">
    <property type="protein sequence ID" value="SFV53650.1"/>
    <property type="molecule type" value="Genomic_DNA"/>
</dbReference>
<name>A0A1W1BJD8_9ZZZZ</name>